<evidence type="ECO:0000256" key="12">
    <source>
        <dbReference type="ARBA" id="ARBA00023157"/>
    </source>
</evidence>
<dbReference type="Gene3D" id="1.20.1270.50">
    <property type="entry name" value="Glycoside hydrolase family 38, central domain"/>
    <property type="match status" value="1"/>
</dbReference>
<dbReference type="InterPro" id="IPR027291">
    <property type="entry name" value="Glyco_hydro_38_N_sf"/>
</dbReference>
<comment type="subcellular location">
    <subcellularLocation>
        <location evidence="1">Golgi apparatus membrane</location>
        <topology evidence="1">Single-pass type II membrane protein</topology>
    </subcellularLocation>
</comment>
<dbReference type="InterPro" id="IPR000602">
    <property type="entry name" value="Glyco_hydro_38_N"/>
</dbReference>
<proteinExistence type="inferred from homology"/>
<dbReference type="Proteomes" id="UP001195483">
    <property type="component" value="Unassembled WGS sequence"/>
</dbReference>
<dbReference type="Gene3D" id="2.70.98.30">
    <property type="entry name" value="Golgi alpha-mannosidase II, domain 4"/>
    <property type="match status" value="1"/>
</dbReference>
<dbReference type="InterPro" id="IPR013780">
    <property type="entry name" value="Glyco_hydro_b"/>
</dbReference>
<dbReference type="GO" id="GO:0006013">
    <property type="term" value="P:mannose metabolic process"/>
    <property type="evidence" value="ECO:0007669"/>
    <property type="project" value="InterPro"/>
</dbReference>
<dbReference type="Gene3D" id="3.20.110.10">
    <property type="entry name" value="Glycoside hydrolase 38, N terminal domain"/>
    <property type="match status" value="1"/>
</dbReference>
<dbReference type="Pfam" id="PF09261">
    <property type="entry name" value="Alpha-mann_mid"/>
    <property type="match status" value="1"/>
</dbReference>
<comment type="catalytic activity">
    <reaction evidence="15">
        <text>N(4)-{beta-D-GlcNAc-(1-&gt;2)-alpha-D-Man-(1-&gt;3)-[alpha-D-Man-(1-&gt;3)-[alpha-D-Man-(1-&gt;6)]-alpha-D-Man-(1-&gt;6)]-beta-D-Man-(1-&gt;4)-beta-D-GlcNAc-(1-&gt;4)-beta-D-GlcNAc}-L-asparaginyl-[protein] + 2 H2O = 2 alpha-D-mannopyranose + an N(4)-{beta-D-GlcNAc-(1-&gt;2)-alpha-D-Man-(1-&gt;3)-[alpha-D-Man-(1-&gt;6)]-beta-D-Man-(1-&gt;4)-beta-D-GlcNAc-(1-&gt;4)-beta-D-GlcNAc}-L-asparaginyl-[protein]</text>
        <dbReference type="Rhea" id="RHEA:56052"/>
        <dbReference type="Rhea" id="RHEA-COMP:14368"/>
        <dbReference type="Rhea" id="RHEA-COMP:14369"/>
        <dbReference type="ChEBI" id="CHEBI:15377"/>
        <dbReference type="ChEBI" id="CHEBI:28729"/>
        <dbReference type="ChEBI" id="CHEBI:60615"/>
        <dbReference type="ChEBI" id="CHEBI:60625"/>
        <dbReference type="EC" id="3.2.1.114"/>
    </reaction>
</comment>
<dbReference type="FunFam" id="3.20.110.10:FF:000003">
    <property type="entry name" value="Alpha-mannosidase"/>
    <property type="match status" value="1"/>
</dbReference>
<dbReference type="InterPro" id="IPR037094">
    <property type="entry name" value="Glyco_hydro_38_cen_sf"/>
</dbReference>
<protein>
    <recommendedName>
        <fullName evidence="16">Alpha-mannosidase</fullName>
        <ecNumber evidence="16">3.2.1.-</ecNumber>
    </recommendedName>
</protein>
<name>A0AAE0WBQ4_9BIVA</name>
<dbReference type="FunFam" id="2.60.40.1180:FF:000019">
    <property type="entry name" value="Alpha-mannosidase 2"/>
    <property type="match status" value="1"/>
</dbReference>
<keyword evidence="4 17" id="KW-0812">Transmembrane</keyword>
<dbReference type="GO" id="GO:0030246">
    <property type="term" value="F:carbohydrate binding"/>
    <property type="evidence" value="ECO:0007669"/>
    <property type="project" value="InterPro"/>
</dbReference>
<accession>A0AAE0WBQ4</accession>
<dbReference type="InterPro" id="IPR015341">
    <property type="entry name" value="Glyco_hydro_38_cen"/>
</dbReference>
<dbReference type="Pfam" id="PF07748">
    <property type="entry name" value="Glyco_hydro_38C"/>
    <property type="match status" value="1"/>
</dbReference>
<reference evidence="19" key="3">
    <citation type="submission" date="2023-05" db="EMBL/GenBank/DDBJ databases">
        <authorList>
            <person name="Smith C.H."/>
        </authorList>
    </citation>
    <scope>NUCLEOTIDE SEQUENCE</scope>
    <source>
        <strain evidence="19">CHS0354</strain>
        <tissue evidence="19">Mantle</tissue>
    </source>
</reference>
<feature type="transmembrane region" description="Helical" evidence="17">
    <location>
        <begin position="5"/>
        <end position="24"/>
    </location>
</feature>
<keyword evidence="8" id="KW-0735">Signal-anchor</keyword>
<keyword evidence="11 17" id="KW-0472">Membrane</keyword>
<comment type="caution">
    <text evidence="19">The sequence shown here is derived from an EMBL/GenBank/DDBJ whole genome shotgun (WGS) entry which is preliminary data.</text>
</comment>
<comment type="cofactor">
    <cofactor evidence="16">
        <name>Zn(2+)</name>
        <dbReference type="ChEBI" id="CHEBI:29105"/>
    </cofactor>
    <text evidence="16">Binds 1 zinc ion per subunit.</text>
</comment>
<keyword evidence="10" id="KW-0333">Golgi apparatus</keyword>
<evidence type="ECO:0000256" key="5">
    <source>
        <dbReference type="ARBA" id="ARBA00022723"/>
    </source>
</evidence>
<keyword evidence="13 16" id="KW-0326">Glycosidase</keyword>
<dbReference type="InterPro" id="IPR011330">
    <property type="entry name" value="Glyco_hydro/deAcase_b/a-brl"/>
</dbReference>
<evidence type="ECO:0000313" key="19">
    <source>
        <dbReference type="EMBL" id="KAK3609373.1"/>
    </source>
</evidence>
<dbReference type="SUPFAM" id="SSF74650">
    <property type="entry name" value="Galactose mutarotase-like"/>
    <property type="match status" value="1"/>
</dbReference>
<dbReference type="InterPro" id="IPR011682">
    <property type="entry name" value="Glyco_hydro_38_C"/>
</dbReference>
<dbReference type="GO" id="GO:0000139">
    <property type="term" value="C:Golgi membrane"/>
    <property type="evidence" value="ECO:0007669"/>
    <property type="project" value="UniProtKB-SubCell"/>
</dbReference>
<dbReference type="EC" id="3.2.1.-" evidence="16"/>
<dbReference type="PANTHER" id="PTHR11607">
    <property type="entry name" value="ALPHA-MANNOSIDASE"/>
    <property type="match status" value="1"/>
</dbReference>
<comment type="similarity">
    <text evidence="3 16">Belongs to the glycosyl hydrolase 38 family.</text>
</comment>
<evidence type="ECO:0000256" key="2">
    <source>
        <dbReference type="ARBA" id="ARBA00004922"/>
    </source>
</evidence>
<evidence type="ECO:0000256" key="17">
    <source>
        <dbReference type="SAM" id="Phobius"/>
    </source>
</evidence>
<dbReference type="Gene3D" id="2.60.40.1180">
    <property type="entry name" value="Golgi alpha-mannosidase II"/>
    <property type="match status" value="1"/>
</dbReference>
<organism evidence="19 20">
    <name type="scientific">Potamilus streckersoni</name>
    <dbReference type="NCBI Taxonomy" id="2493646"/>
    <lineage>
        <taxon>Eukaryota</taxon>
        <taxon>Metazoa</taxon>
        <taxon>Spiralia</taxon>
        <taxon>Lophotrochozoa</taxon>
        <taxon>Mollusca</taxon>
        <taxon>Bivalvia</taxon>
        <taxon>Autobranchia</taxon>
        <taxon>Heteroconchia</taxon>
        <taxon>Palaeoheterodonta</taxon>
        <taxon>Unionida</taxon>
        <taxon>Unionoidea</taxon>
        <taxon>Unionidae</taxon>
        <taxon>Ambleminae</taxon>
        <taxon>Lampsilini</taxon>
        <taxon>Potamilus</taxon>
    </lineage>
</organism>
<dbReference type="CDD" id="cd10809">
    <property type="entry name" value="GH38N_AMII_GMII_SfManIII_like"/>
    <property type="match status" value="1"/>
</dbReference>
<keyword evidence="20" id="KW-1185">Reference proteome</keyword>
<evidence type="ECO:0000313" key="20">
    <source>
        <dbReference type="Proteomes" id="UP001195483"/>
    </source>
</evidence>
<evidence type="ECO:0000256" key="10">
    <source>
        <dbReference type="ARBA" id="ARBA00023034"/>
    </source>
</evidence>
<dbReference type="GO" id="GO:0004572">
    <property type="term" value="F:mannosyl-oligosaccharide 1,3-1,6-alpha-mannosidase activity"/>
    <property type="evidence" value="ECO:0007669"/>
    <property type="project" value="UniProtKB-EC"/>
</dbReference>
<evidence type="ECO:0000256" key="8">
    <source>
        <dbReference type="ARBA" id="ARBA00022968"/>
    </source>
</evidence>
<evidence type="ECO:0000256" key="15">
    <source>
        <dbReference type="ARBA" id="ARBA00093232"/>
    </source>
</evidence>
<dbReference type="FunFam" id="2.70.98.30:FF:000002">
    <property type="entry name" value="Alpha-mannosidase"/>
    <property type="match status" value="1"/>
</dbReference>
<reference evidence="19" key="2">
    <citation type="journal article" date="2021" name="Genome Biol. Evol.">
        <title>Developing a high-quality reference genome for a parasitic bivalve with doubly uniparental inheritance (Bivalvia: Unionida).</title>
        <authorList>
            <person name="Smith C.H."/>
        </authorList>
    </citation>
    <scope>NUCLEOTIDE SEQUENCE</scope>
    <source>
        <strain evidence="19">CHS0354</strain>
        <tissue evidence="19">Mantle</tissue>
    </source>
</reference>
<evidence type="ECO:0000256" key="3">
    <source>
        <dbReference type="ARBA" id="ARBA00009792"/>
    </source>
</evidence>
<gene>
    <name evidence="19" type="ORF">CHS0354_036611</name>
</gene>
<dbReference type="Pfam" id="PF01074">
    <property type="entry name" value="Glyco_hydro_38N"/>
    <property type="match status" value="1"/>
</dbReference>
<keyword evidence="7 16" id="KW-0862">Zinc</keyword>
<evidence type="ECO:0000256" key="4">
    <source>
        <dbReference type="ARBA" id="ARBA00022692"/>
    </source>
</evidence>
<evidence type="ECO:0000256" key="9">
    <source>
        <dbReference type="ARBA" id="ARBA00022989"/>
    </source>
</evidence>
<comment type="pathway">
    <text evidence="2">Protein modification; protein glycosylation.</text>
</comment>
<dbReference type="EMBL" id="JAEAOA010002143">
    <property type="protein sequence ID" value="KAK3609373.1"/>
    <property type="molecule type" value="Genomic_DNA"/>
</dbReference>
<dbReference type="InterPro" id="IPR011013">
    <property type="entry name" value="Gal_mutarotase_sf_dom"/>
</dbReference>
<evidence type="ECO:0000259" key="18">
    <source>
        <dbReference type="SMART" id="SM00872"/>
    </source>
</evidence>
<evidence type="ECO:0000256" key="6">
    <source>
        <dbReference type="ARBA" id="ARBA00022801"/>
    </source>
</evidence>
<keyword evidence="9 17" id="KW-1133">Transmembrane helix</keyword>
<evidence type="ECO:0000256" key="13">
    <source>
        <dbReference type="ARBA" id="ARBA00023295"/>
    </source>
</evidence>
<keyword evidence="5 16" id="KW-0479">Metal-binding</keyword>
<dbReference type="SUPFAM" id="SSF88713">
    <property type="entry name" value="Glycoside hydrolase/deacetylase"/>
    <property type="match status" value="1"/>
</dbReference>
<evidence type="ECO:0000256" key="16">
    <source>
        <dbReference type="RuleBase" id="RU361199"/>
    </source>
</evidence>
<keyword evidence="6 16" id="KW-0378">Hydrolase</keyword>
<dbReference type="GO" id="GO:0046872">
    <property type="term" value="F:metal ion binding"/>
    <property type="evidence" value="ECO:0007669"/>
    <property type="project" value="UniProtKB-KW"/>
</dbReference>
<keyword evidence="12" id="KW-1015">Disulfide bond</keyword>
<dbReference type="InterPro" id="IPR050843">
    <property type="entry name" value="Glycosyl_Hydrlase_38"/>
</dbReference>
<comment type="function">
    <text evidence="14">Catalyzes the first committed step in the biosynthesis of complex N-glycans. It controls conversion of high mannose to complex N-glycans; the final hydrolytic step in the N-glycan maturation pathway.</text>
</comment>
<evidence type="ECO:0000256" key="1">
    <source>
        <dbReference type="ARBA" id="ARBA00004323"/>
    </source>
</evidence>
<dbReference type="SMART" id="SM00872">
    <property type="entry name" value="Alpha-mann_mid"/>
    <property type="match status" value="1"/>
</dbReference>
<evidence type="ECO:0000256" key="7">
    <source>
        <dbReference type="ARBA" id="ARBA00022833"/>
    </source>
</evidence>
<evidence type="ECO:0000256" key="11">
    <source>
        <dbReference type="ARBA" id="ARBA00023136"/>
    </source>
</evidence>
<dbReference type="InterPro" id="IPR028995">
    <property type="entry name" value="Glyco_hydro_57/38_cen_sf"/>
</dbReference>
<dbReference type="SUPFAM" id="SSF88688">
    <property type="entry name" value="Families 57/38 glycoside transferase middle domain"/>
    <property type="match status" value="1"/>
</dbReference>
<dbReference type="FunFam" id="1.20.1270.50:FF:000001">
    <property type="entry name" value="Alpha-mannosidase"/>
    <property type="match status" value="1"/>
</dbReference>
<dbReference type="AlphaFoldDB" id="A0AAE0WBQ4"/>
<feature type="domain" description="Glycoside hydrolase family 38 central" evidence="18">
    <location>
        <begin position="517"/>
        <end position="603"/>
    </location>
</feature>
<evidence type="ECO:0000256" key="14">
    <source>
        <dbReference type="ARBA" id="ARBA00059516"/>
    </source>
</evidence>
<dbReference type="GO" id="GO:0006491">
    <property type="term" value="P:N-glycan processing"/>
    <property type="evidence" value="ECO:0007669"/>
    <property type="project" value="TreeGrafter"/>
</dbReference>
<sequence length="1164" mass="134434">MKKYVALWGALFFCVVFVSLYLMMETVSTSQRRFPDIDTNSLDAFEQKINEIQKDVIKNHDTIKKIKEAVRKLSSGDKESLEKLKELLNIEEKDTKWKPVTKEKLVRVELDKDRKQLVAMKIKDVEVSKEMCSWSDAPMARSDVQMMDLFDMLPFDNPDGGAWKQGWNVTYDHNEWKNKQLKVFVVAHSHNDPGWVKTFMDYYKQQTRNIFNSMLIKLKEDSRRKFIYAEMSFFHLWWNELSADKRQEVKKLIESGQLEIVTGGWVMNDEANTHYFAMLDQMIEGHQWLNGTLGVKPTAGWAIDPFGHSPTMAYLLRRMGLNNMLIQRVHYSVKKHLAKEKQLEFMWRQQWDSEATTDILCHMMPFYSYDIPHTCGPDPKICCQFDFRRLPGSRYNCPWTVPPVRISPENVAERAFMLLDQYRKKAQLYRSNVLFAPLGDDFRYDTMEEWDVQFNNYQQLFDYMNSHPELGVHAQFGTLSDYFTAIYKEYNVKAGQKPGQYPVLTGDFFTYSDRDDHYWSGYYTSRPFYKSLDRVLEYHLRAAEMIFSVAVVTTRQEKLENFPMKNLFEVLINARRNLGLFQHHDGITGTAKDFVVADYGNRLFESLNDLKQVIKESATFLSMMKRGHYTFSKENPVFNVDETRPSQDSLPEKTVLSVTDSSRPVMFYNSLGHRRQHVVRIYTNTAHVEVRDPENNLVPSQVDPFWKNHVTISDTIFKISFIVEVPALGFSIYTIKKDPSSNARNIPASVTIFNAAESQAYTSSIFSIKKMQPRNFALENAQLKAEFSELTGLLQTVTTKFDDVKHDAQIGFFSYGSKMSKERSGAYLFLPDGEAKPIPISAPLIRIIQGPVLSEVHVMVDMVEHVTRLYNSSGSEGSSVEVYNIVDIKSKSNLEVAIRISTNVRNPDGVFYTDLNGFQIQKRKTYSKLPLQANFYPMPTMAFLEDDHYRFSVLTAQSLGIASQKQGTIEVMMDRTLSQDDGRGLGQGVQDNKRTPNKFRFLFEKRKTPIPEKSRHTAFPSLLGHLSSLHLIHPLFVMPYHTQEVFPLYHTFSALRTDLPCDIHFLNLRTMQNKDDDITIRTVPKDTSALILHRLGVDCNFFSRGLTCQTADGKVALSSIFKEIEVMSATAMSLSLLYEEEVIETTADLNLQPMEIVTYKVQLL</sequence>
<dbReference type="PANTHER" id="PTHR11607:SF3">
    <property type="entry name" value="LYSOSOMAL ALPHA-MANNOSIDASE"/>
    <property type="match status" value="1"/>
</dbReference>
<reference evidence="19" key="1">
    <citation type="journal article" date="2021" name="Genome Biol. Evol.">
        <title>A High-Quality Reference Genome for a Parasitic Bivalve with Doubly Uniparental Inheritance (Bivalvia: Unionida).</title>
        <authorList>
            <person name="Smith C.H."/>
        </authorList>
    </citation>
    <scope>NUCLEOTIDE SEQUENCE</scope>
    <source>
        <strain evidence="19">CHS0354</strain>
    </source>
</reference>